<gene>
    <name evidence="3" type="ORF">H4R18_001406</name>
</gene>
<dbReference type="AlphaFoldDB" id="A0A9W8HCX6"/>
<proteinExistence type="predicted"/>
<reference evidence="3" key="1">
    <citation type="submission" date="2022-07" db="EMBL/GenBank/DDBJ databases">
        <title>Phylogenomic reconstructions and comparative analyses of Kickxellomycotina fungi.</title>
        <authorList>
            <person name="Reynolds N.K."/>
            <person name="Stajich J.E."/>
            <person name="Barry K."/>
            <person name="Grigoriev I.V."/>
            <person name="Crous P."/>
            <person name="Smith M.E."/>
        </authorList>
    </citation>
    <scope>NUCLEOTIDE SEQUENCE</scope>
    <source>
        <strain evidence="3">NBRC 105414</strain>
    </source>
</reference>
<keyword evidence="4" id="KW-1185">Reference proteome</keyword>
<dbReference type="GO" id="GO:0051082">
    <property type="term" value="F:unfolded protein binding"/>
    <property type="evidence" value="ECO:0007669"/>
    <property type="project" value="TreeGrafter"/>
</dbReference>
<organism evidence="3 4">
    <name type="scientific">Coemansia javaensis</name>
    <dbReference type="NCBI Taxonomy" id="2761396"/>
    <lineage>
        <taxon>Eukaryota</taxon>
        <taxon>Fungi</taxon>
        <taxon>Fungi incertae sedis</taxon>
        <taxon>Zoopagomycota</taxon>
        <taxon>Kickxellomycotina</taxon>
        <taxon>Kickxellomycetes</taxon>
        <taxon>Kickxellales</taxon>
        <taxon>Kickxellaceae</taxon>
        <taxon>Coemansia</taxon>
    </lineage>
</organism>
<protein>
    <recommendedName>
        <fullName evidence="1">Vacuolar ATPase assembly protein VMA22</fullName>
    </recommendedName>
</protein>
<dbReference type="Proteomes" id="UP001140217">
    <property type="component" value="Unassembled WGS sequence"/>
</dbReference>
<dbReference type="GO" id="GO:0070072">
    <property type="term" value="P:vacuolar proton-transporting V-type ATPase complex assembly"/>
    <property type="evidence" value="ECO:0007669"/>
    <property type="project" value="InterPro"/>
</dbReference>
<evidence type="ECO:0000256" key="1">
    <source>
        <dbReference type="ARBA" id="ARBA00093634"/>
    </source>
</evidence>
<evidence type="ECO:0000313" key="3">
    <source>
        <dbReference type="EMBL" id="KAJ2783923.1"/>
    </source>
</evidence>
<dbReference type="PANTHER" id="PTHR31996">
    <property type="entry name" value="COILED-COIL DOMAIN-CONTAINING PROTEIN 115"/>
    <property type="match status" value="1"/>
</dbReference>
<feature type="region of interest" description="Disordered" evidence="2">
    <location>
        <begin position="1"/>
        <end position="23"/>
    </location>
</feature>
<dbReference type="OrthoDB" id="408631at2759"/>
<dbReference type="PANTHER" id="PTHR31996:SF2">
    <property type="entry name" value="COILED-COIL DOMAIN-CONTAINING PROTEIN 115"/>
    <property type="match status" value="1"/>
</dbReference>
<accession>A0A9W8HCX6</accession>
<name>A0A9W8HCX6_9FUNG</name>
<sequence>MAETRTDSTTTTTPEPQHDQRCGEADSELLAALEVLGEYRAAREASSAALRQGFFDLAVARRSAGYRQISAGMCSGSARAGATVRVNEAAGTIGPVRRAADGGSGSSGDPLLWFGGALGTPPALREAQRRFADALDQLAGLAQLTRRLAHRQAAARQAIAVARASAHRPDEQAQ</sequence>
<comment type="caution">
    <text evidence="3">The sequence shown here is derived from an EMBL/GenBank/DDBJ whole genome shotgun (WGS) entry which is preliminary data.</text>
</comment>
<dbReference type="InterPro" id="IPR040357">
    <property type="entry name" value="Vma22/CCDC115"/>
</dbReference>
<evidence type="ECO:0000313" key="4">
    <source>
        <dbReference type="Proteomes" id="UP001140217"/>
    </source>
</evidence>
<dbReference type="EMBL" id="JANBUL010000036">
    <property type="protein sequence ID" value="KAJ2783923.1"/>
    <property type="molecule type" value="Genomic_DNA"/>
</dbReference>
<evidence type="ECO:0000256" key="2">
    <source>
        <dbReference type="SAM" id="MobiDB-lite"/>
    </source>
</evidence>
<dbReference type="Gene3D" id="1.10.287.3240">
    <property type="match status" value="1"/>
</dbReference>